<gene>
    <name evidence="12" type="ORF">yc1106_03684</name>
</gene>
<dbReference type="InterPro" id="IPR013968">
    <property type="entry name" value="PKS_KR"/>
</dbReference>
<dbReference type="InterPro" id="IPR050091">
    <property type="entry name" value="PKS_NRPS_Biosynth_Enz"/>
</dbReference>
<dbReference type="InterPro" id="IPR045851">
    <property type="entry name" value="AMP-bd_C_sf"/>
</dbReference>
<evidence type="ECO:0000259" key="11">
    <source>
        <dbReference type="PROSITE" id="PS52004"/>
    </source>
</evidence>
<dbReference type="SUPFAM" id="SSF53901">
    <property type="entry name" value="Thiolase-like"/>
    <property type="match status" value="1"/>
</dbReference>
<dbReference type="InterPro" id="IPR013120">
    <property type="entry name" value="FAR_NAD-bd"/>
</dbReference>
<dbReference type="PANTHER" id="PTHR43775:SF51">
    <property type="entry name" value="INACTIVE PHENOLPHTHIOCEROL SYNTHESIS POLYKETIDE SYNTHASE TYPE I PKS1-RELATED"/>
    <property type="match status" value="1"/>
</dbReference>
<dbReference type="Gene3D" id="3.30.300.30">
    <property type="match status" value="1"/>
</dbReference>
<keyword evidence="2" id="KW-0596">Phosphopantetheine</keyword>
<evidence type="ECO:0000256" key="2">
    <source>
        <dbReference type="ARBA" id="ARBA00022450"/>
    </source>
</evidence>
<dbReference type="SUPFAM" id="SSF51735">
    <property type="entry name" value="NAD(P)-binding Rossmann-fold domains"/>
    <property type="match status" value="3"/>
</dbReference>
<dbReference type="Gene3D" id="3.40.366.10">
    <property type="entry name" value="Malonyl-Coenzyme A Acyl Carrier Protein, domain 2"/>
    <property type="match status" value="1"/>
</dbReference>
<dbReference type="SUPFAM" id="SSF52151">
    <property type="entry name" value="FabD/lysophospholipase-like"/>
    <property type="match status" value="1"/>
</dbReference>
<dbReference type="Pfam" id="PF00109">
    <property type="entry name" value="ketoacyl-synt"/>
    <property type="match status" value="1"/>
</dbReference>
<organism evidence="12 13">
    <name type="scientific">Curvularia clavata</name>
    <dbReference type="NCBI Taxonomy" id="95742"/>
    <lineage>
        <taxon>Eukaryota</taxon>
        <taxon>Fungi</taxon>
        <taxon>Dikarya</taxon>
        <taxon>Ascomycota</taxon>
        <taxon>Pezizomycotina</taxon>
        <taxon>Dothideomycetes</taxon>
        <taxon>Pleosporomycetidae</taxon>
        <taxon>Pleosporales</taxon>
        <taxon>Pleosporineae</taxon>
        <taxon>Pleosporaceae</taxon>
        <taxon>Curvularia</taxon>
    </lineage>
</organism>
<dbReference type="InterPro" id="IPR001227">
    <property type="entry name" value="Ac_transferase_dom_sf"/>
</dbReference>
<dbReference type="PROSITE" id="PS00012">
    <property type="entry name" value="PHOSPHOPANTETHEINE"/>
    <property type="match status" value="1"/>
</dbReference>
<dbReference type="InterPro" id="IPR020841">
    <property type="entry name" value="PKS_Beta-ketoAc_synthase_dom"/>
</dbReference>
<dbReference type="InterPro" id="IPR020806">
    <property type="entry name" value="PKS_PP-bd"/>
</dbReference>
<dbReference type="SMART" id="SM00906">
    <property type="entry name" value="Fungal_trans"/>
    <property type="match status" value="1"/>
</dbReference>
<evidence type="ECO:0000256" key="5">
    <source>
        <dbReference type="ARBA" id="ARBA00022679"/>
    </source>
</evidence>
<dbReference type="Gene3D" id="1.10.1200.10">
    <property type="entry name" value="ACP-like"/>
    <property type="match status" value="2"/>
</dbReference>
<comment type="similarity">
    <text evidence="9">Belongs to the NRP synthetase family.</text>
</comment>
<evidence type="ECO:0000256" key="8">
    <source>
        <dbReference type="ARBA" id="ARBA00023268"/>
    </source>
</evidence>
<dbReference type="NCBIfam" id="TIGR01733">
    <property type="entry name" value="AA-adenyl-dom"/>
    <property type="match status" value="1"/>
</dbReference>
<dbReference type="Gene3D" id="3.40.50.720">
    <property type="entry name" value="NAD(P)-binding Rossmann-like Domain"/>
    <property type="match status" value="2"/>
</dbReference>
<accession>A0A9Q8Z667</accession>
<dbReference type="InterPro" id="IPR036736">
    <property type="entry name" value="ACP-like_sf"/>
</dbReference>
<dbReference type="PANTHER" id="PTHR43775">
    <property type="entry name" value="FATTY ACID SYNTHASE"/>
    <property type="match status" value="1"/>
</dbReference>
<dbReference type="InterPro" id="IPR007219">
    <property type="entry name" value="XnlR_reg_dom"/>
</dbReference>
<keyword evidence="13" id="KW-1185">Reference proteome</keyword>
<keyword evidence="8" id="KW-0511">Multifunctional enzyme</keyword>
<dbReference type="InterPro" id="IPR014043">
    <property type="entry name" value="Acyl_transferase_dom"/>
</dbReference>
<sequence length="3066" mass="335615">MDTSDQDYQILVNEFNSKNDIALLGCRLDQLFETVVEAFPCKTALIHNNTKSSFKELNSWANVLARDIFKQGLGHGDVFGLAVSRSTDLIVVMLAILKLGAVYVPIDPSFPAKRIDQMIEDADCKLIFVSDGCSLNSGLARWKDLCFGVGETRRSSSSDTTNLRKEISPQDLAYIIYTSGSTGRPKGVEISHGAAANFLSSLQKYEPGCNEHDRLLAITTISFDMSSLELLLPLISGATMILANEGAVKDPRELISLMREHQATILQATPATWTMLLESGWNGSPRLSKIICGGEPLSRKLADRLLACADSVWNVYGPSETTYGSVGRVDESDIVVGNPIINGRIYVLDKTLSPVPMGCEGEVYIGGGSVSNGYRNKPELNNSVFLDNPFHGGRFFRTGDLARFIGPKKLQVIGRADGVVKIRGHRIEVGDVEAVLVEHPDVSEAVAISRDDRLIAYCVMHAPCQNAASIATTLRPWITERLPPYMVPSFFVPMATLPLSPNQKVNRNALPSPMEVLHSQSALQPRSELERDIKSIWQKILGHDHIGTRDNFFSIGGDSVRVIRMQSLLEDLLNRPVPTPKLFEHHTIEKLAAYLNGASDGTHRLESTLRAHSEFSSSHEDIAIVSMACRLPGNVSTPEELWWVLQSGKDTTINVPKSRWDAGKLYNPDPDIKGKSYSSKGGFLDSIHSYDASFFGISPREAQAMDVVQHIMMELSWEGFERAGYTKESLSESATGVFLGVSNNGASTAVPAELEGYSITGSASATLSGRISYVLNLQGPSMTLDTACSSSLVATHLACNALRQGECNMALAGGISLLLTPSIHIEFSRLRGLSPDGWCRAFSDDADGTGFSEGAAVVLLKRLSDAERDGDEIHAVLRGTTVMHGGYSAGLTVPNGPGQETLIRTCLARSALEPNDIDYIEAHGTATTLGDPIEATALAGVFGPNRHPSKPLWLGSVKSNIGHTQAAAGLAGMLKVVLSLRNNVIPRTLHVSEPSRGVDWKNNNMELVLTDRLWLPHGDRLRRAGVSAFGIGGTNAHVVIEEPPRPVTERVEKSPKPMLPADFIFVLSAKGESALRCQAKRLRSHLERIVANAEILINTAYSLARSRTLFPWRVMVTAKNKPQVLEELDAVSSDISRLFNANDASTPTLAMLFSGQGTQRLGTGQSLYAVYPIFRDALDDVAAKFAELQFPLFDIMWPKSRNRSSKRTEFTQPALFSLQVSLFRLWQSWGVKPSFLLGHSVGEIAVAHVSGILGLSDACRLVMARSRLMQAVSRTGSMWSIAASAQEIRDAIQALSVSDRVEISCFNTPYQTVISGDVDAVEIVATQFKSMGRRTKTLDTSHAFHSFHMDGILEDFRTIAQTVLFSPPNIPVVSSMTGRLAENGELERAEYWVQQMRHSVRFSEAFQNLTMASANIFLELGPSSTLCGLGAACFADVSLAENMLWLPSLNPDKNESSVIQHSLGRLHVRGIPVDWAAYYKPFGCQRITLPTYPFQRGDFHPTANHDGNQNEVEAMMFDVNWRQFDTEKLPSSTGTWGVLPPASGTAWTREIELALSSTHVRLVPVKSLQEAEHLDGVLALWDAGDTEHVAQVAHSFTAKGLAQLQEAIRCSFTLPLVWVTCLAVGTDHDDSSLRIGAGPLWGLMRTARSEHPGLCLRLIDLDSNLECLAEKLVSALALDDEKAEVAIRNGKLMMPHLEYAHTDPLLLNANAKPLLRTDGVVLVTGGLGNLGSLIVRKYVQSYGIRDLVLMSRRGIEAPGADILMAELARLGAKVTIVRGDIAQLECLETIMKAFTADRPLRGVIHAAGAVDSGVLSRLTPQKCATTFAPKVDGLWNLHQLTKKNTDVDLFVMLSSISSVIGLPGLGNYAAANSFMDALAYMRRTYGLPATSIAYGVWSGGGMLDILAPTTCAHLSQLGLGFLSPEAGLEMLERAVHQSRALTVAAALDVKRLKSYFDKQGRAPFSLRSILNHVDVSNPNDAATTNIRDTLIRVAPEQHDETMLRVVQMTIAKVLGYTVKYHVDPSVPLTELGIDSLTGLLIRNQLAMIIGMPLPPNIALLHRNLKSLSSFLLTKLREESSVSSSPGASDSVTMSSSLASSVTSRIDLSAIRQGILDSSIQFKNLSECQDTHVKHPKTVLITGSTGFVGAFMVHEFLRRSVDVYCLVRAHNHDNAQERMIATLREYGLWKTAYEPLLKSIDGDLSKPLLGLSDISFADLANYIDTIVHSGALVDWMRPLDDYVGPNIFGTHEVLRLASCGRAKAVHFISTISTLPIHLGYGLTLHDAEYGYGTSKYLAERMVVAARFRGARASSYRLPFVSASTSNGQFRLDRGDFFNNLVSGSLELGAFPSIDADLSAVLPVDYLCSTIATIIADNQQDSIGKDYDFLNPQAPTFDHFFKTIGALAGCKKLLSFTEWHRRALEYAVAYPESSLARITPILDGYTDQTAGEMMKSLPVEQRVVELEAALAGTKAASSDSPLDHVSEILPLTSDVVPHSGLARAAESLRVGGDARVSFPESTSLFQLPGSIRTRHTDQDQADQEMAVKKQSLMNNAWRERAFEKLADTPEPYRSLIDSHFCWIQPLFNFIYRPAFTRDMKTGGPYFSQALLNAVLSHSVRWCRGEPGMEQLLAPFDGGAAFSKWAVEDVFKDIQHGNSKIPTVQALLLLSAQECGCGNRTQAWLYSGMAFRLIDDIGICVDGKRYADAGSFSTEDIEVRNRLFWSCYFWDKLISLYFGRAPMIQNSEISPPRVLMDDTAEIEPWTPHGLPTANYRPRQAHSISCFIQMCSLAEILNQILIHLYNPFHELSPTNAYQCAISEGSRLRDWWRDLPEHLKINLAEMHSDCPPSHIVTLNCLYHTINILLNRAKLKLSRESGLASAMADRNPLIHCVSSATSIIALFDLYKHTFGEGHIILSLAYSVYTAASIFLLELKAIGHSAPNTLERLNFCIVINTALSNISKELGALGIQTESLEPAGSTVDATEPIANNSLLPLPMDIYHPPSSANDMSGSVAQNDEPILLDLSYLNGQIEGTGSYNLLDMSQETYGAFLQIEPLSVTMNPEFEIH</sequence>
<dbReference type="InterPro" id="IPR000873">
    <property type="entry name" value="AMP-dep_synth/lig_dom"/>
</dbReference>
<dbReference type="InterPro" id="IPR010080">
    <property type="entry name" value="Thioester_reductase-like_dom"/>
</dbReference>
<dbReference type="InterPro" id="IPR006162">
    <property type="entry name" value="Ppantetheine_attach_site"/>
</dbReference>
<dbReference type="InterPro" id="IPR014030">
    <property type="entry name" value="Ketoacyl_synth_N"/>
</dbReference>
<dbReference type="Pfam" id="PF00698">
    <property type="entry name" value="Acyl_transf_1"/>
    <property type="match status" value="1"/>
</dbReference>
<dbReference type="FunFam" id="3.40.50.980:FF:000001">
    <property type="entry name" value="Non-ribosomal peptide synthetase"/>
    <property type="match status" value="1"/>
</dbReference>
<dbReference type="Pfam" id="PF07993">
    <property type="entry name" value="NAD_binding_4"/>
    <property type="match status" value="1"/>
</dbReference>
<dbReference type="FunFam" id="3.40.47.10:FF:000019">
    <property type="entry name" value="Polyketide synthase type I"/>
    <property type="match status" value="1"/>
</dbReference>
<dbReference type="CDD" id="cd08956">
    <property type="entry name" value="KR_3_FAS_SDR_x"/>
    <property type="match status" value="1"/>
</dbReference>
<evidence type="ECO:0000313" key="13">
    <source>
        <dbReference type="Proteomes" id="UP001056012"/>
    </source>
</evidence>
<evidence type="ECO:0000313" key="12">
    <source>
        <dbReference type="EMBL" id="USP76410.1"/>
    </source>
</evidence>
<dbReference type="SUPFAM" id="SSF55048">
    <property type="entry name" value="Probable ACP-binding domain of malonyl-CoA ACP transacylase"/>
    <property type="match status" value="1"/>
</dbReference>
<dbReference type="InterPro" id="IPR025110">
    <property type="entry name" value="AMP-bd_C"/>
</dbReference>
<dbReference type="PROSITE" id="PS50075">
    <property type="entry name" value="CARRIER"/>
    <property type="match status" value="2"/>
</dbReference>
<dbReference type="InterPro" id="IPR016036">
    <property type="entry name" value="Malonyl_transacylase_ACP-bd"/>
</dbReference>
<dbReference type="InterPro" id="IPR036291">
    <property type="entry name" value="NAD(P)-bd_dom_sf"/>
</dbReference>
<evidence type="ECO:0000259" key="10">
    <source>
        <dbReference type="PROSITE" id="PS50075"/>
    </source>
</evidence>
<feature type="domain" description="Carrier" evidence="10">
    <location>
        <begin position="1997"/>
        <end position="2075"/>
    </location>
</feature>
<dbReference type="Gene3D" id="3.30.70.3290">
    <property type="match status" value="1"/>
</dbReference>
<keyword evidence="5" id="KW-0808">Transferase</keyword>
<dbReference type="PROSITE" id="PS52004">
    <property type="entry name" value="KS3_2"/>
    <property type="match status" value="1"/>
</dbReference>
<protein>
    <submittedName>
        <fullName evidence="12">SwnK</fullName>
    </submittedName>
</protein>
<keyword evidence="3" id="KW-0597">Phosphoprotein</keyword>
<dbReference type="SMART" id="SM00823">
    <property type="entry name" value="PKS_PP"/>
    <property type="match status" value="2"/>
</dbReference>
<evidence type="ECO:0000256" key="6">
    <source>
        <dbReference type="ARBA" id="ARBA00022691"/>
    </source>
</evidence>
<dbReference type="Pfam" id="PF13193">
    <property type="entry name" value="AMP-binding_C"/>
    <property type="match status" value="1"/>
</dbReference>
<name>A0A9Q8Z667_CURCL</name>
<dbReference type="InterPro" id="IPR016035">
    <property type="entry name" value="Acyl_Trfase/lysoPLipase"/>
</dbReference>
<dbReference type="SMART" id="SM00827">
    <property type="entry name" value="PKS_AT"/>
    <property type="match status" value="1"/>
</dbReference>
<dbReference type="InterPro" id="IPR014031">
    <property type="entry name" value="Ketoacyl_synth_C"/>
</dbReference>
<proteinExistence type="inferred from homology"/>
<dbReference type="Pfam" id="PF00501">
    <property type="entry name" value="AMP-binding"/>
    <property type="match status" value="1"/>
</dbReference>
<dbReference type="Pfam" id="PF02801">
    <property type="entry name" value="Ketoacyl-synt_C"/>
    <property type="match status" value="1"/>
</dbReference>
<evidence type="ECO:0000256" key="7">
    <source>
        <dbReference type="ARBA" id="ARBA00023242"/>
    </source>
</evidence>
<dbReference type="Gene3D" id="3.40.50.980">
    <property type="match status" value="2"/>
</dbReference>
<dbReference type="Pfam" id="PF08659">
    <property type="entry name" value="KR"/>
    <property type="match status" value="1"/>
</dbReference>
<evidence type="ECO:0000256" key="9">
    <source>
        <dbReference type="ARBA" id="ARBA00029454"/>
    </source>
</evidence>
<dbReference type="GO" id="GO:0016874">
    <property type="term" value="F:ligase activity"/>
    <property type="evidence" value="ECO:0007669"/>
    <property type="project" value="UniProtKB-KW"/>
</dbReference>
<dbReference type="Pfam" id="PF04082">
    <property type="entry name" value="Fungal_trans"/>
    <property type="match status" value="1"/>
</dbReference>
<dbReference type="Proteomes" id="UP001056012">
    <property type="component" value="Chromosome 2"/>
</dbReference>
<dbReference type="GO" id="GO:0006633">
    <property type="term" value="P:fatty acid biosynthetic process"/>
    <property type="evidence" value="ECO:0007669"/>
    <property type="project" value="TreeGrafter"/>
</dbReference>
<dbReference type="Gene3D" id="2.30.38.10">
    <property type="entry name" value="Luciferase, Domain 3"/>
    <property type="match status" value="1"/>
</dbReference>
<dbReference type="SMART" id="SM00825">
    <property type="entry name" value="PKS_KS"/>
    <property type="match status" value="1"/>
</dbReference>
<evidence type="ECO:0000256" key="4">
    <source>
        <dbReference type="ARBA" id="ARBA00022598"/>
    </source>
</evidence>
<evidence type="ECO:0000256" key="1">
    <source>
        <dbReference type="ARBA" id="ARBA00004685"/>
    </source>
</evidence>
<dbReference type="InterPro" id="IPR020845">
    <property type="entry name" value="AMP-binding_CS"/>
</dbReference>
<reference evidence="12" key="1">
    <citation type="submission" date="2021-12" db="EMBL/GenBank/DDBJ databases">
        <title>Curvularia clavata genome.</title>
        <authorList>
            <person name="Cao Y."/>
        </authorList>
    </citation>
    <scope>NUCLEOTIDE SEQUENCE</scope>
    <source>
        <strain evidence="12">Yc1106</strain>
    </source>
</reference>
<keyword evidence="6" id="KW-0949">S-adenosyl-L-methionine</keyword>
<dbReference type="InterPro" id="IPR010071">
    <property type="entry name" value="AA_adenyl_dom"/>
</dbReference>
<dbReference type="Pfam" id="PF16197">
    <property type="entry name" value="KAsynt_C_assoc"/>
    <property type="match status" value="1"/>
</dbReference>
<keyword evidence="4" id="KW-0436">Ligase</keyword>
<dbReference type="CDD" id="cd00833">
    <property type="entry name" value="PKS"/>
    <property type="match status" value="1"/>
</dbReference>
<dbReference type="GO" id="GO:0003677">
    <property type="term" value="F:DNA binding"/>
    <property type="evidence" value="ECO:0007669"/>
    <property type="project" value="InterPro"/>
</dbReference>
<evidence type="ECO:0000256" key="3">
    <source>
        <dbReference type="ARBA" id="ARBA00022553"/>
    </source>
</evidence>
<dbReference type="SUPFAM" id="SSF47336">
    <property type="entry name" value="ACP-like"/>
    <property type="match status" value="2"/>
</dbReference>
<feature type="domain" description="Carrier" evidence="10">
    <location>
        <begin position="524"/>
        <end position="599"/>
    </location>
</feature>
<dbReference type="OrthoDB" id="5334845at2759"/>
<dbReference type="InterPro" id="IPR057326">
    <property type="entry name" value="KR_dom"/>
</dbReference>
<dbReference type="SUPFAM" id="SSF56801">
    <property type="entry name" value="Acetyl-CoA synthetase-like"/>
    <property type="match status" value="1"/>
</dbReference>
<feature type="domain" description="Ketosynthase family 3 (KS3)" evidence="11">
    <location>
        <begin position="619"/>
        <end position="1042"/>
    </location>
</feature>
<dbReference type="NCBIfam" id="TIGR01746">
    <property type="entry name" value="Thioester-redct"/>
    <property type="match status" value="1"/>
</dbReference>
<dbReference type="Pfam" id="PF00550">
    <property type="entry name" value="PP-binding"/>
    <property type="match status" value="2"/>
</dbReference>
<dbReference type="Gene3D" id="3.40.47.10">
    <property type="match status" value="1"/>
</dbReference>
<dbReference type="CDD" id="cd12148">
    <property type="entry name" value="fungal_TF_MHR"/>
    <property type="match status" value="1"/>
</dbReference>
<dbReference type="PROSITE" id="PS00455">
    <property type="entry name" value="AMP_BINDING"/>
    <property type="match status" value="1"/>
</dbReference>
<dbReference type="InterPro" id="IPR016039">
    <property type="entry name" value="Thiolase-like"/>
</dbReference>
<dbReference type="GO" id="GO:0006351">
    <property type="term" value="P:DNA-templated transcription"/>
    <property type="evidence" value="ECO:0007669"/>
    <property type="project" value="InterPro"/>
</dbReference>
<dbReference type="GO" id="GO:0008270">
    <property type="term" value="F:zinc ion binding"/>
    <property type="evidence" value="ECO:0007669"/>
    <property type="project" value="InterPro"/>
</dbReference>
<dbReference type="GO" id="GO:0044550">
    <property type="term" value="P:secondary metabolite biosynthetic process"/>
    <property type="evidence" value="ECO:0007669"/>
    <property type="project" value="UniProtKB-ARBA"/>
</dbReference>
<dbReference type="VEuPathDB" id="FungiDB:yc1106_03684"/>
<keyword evidence="7" id="KW-0539">Nucleus</keyword>
<dbReference type="EMBL" id="CP089275">
    <property type="protein sequence ID" value="USP76410.1"/>
    <property type="molecule type" value="Genomic_DNA"/>
</dbReference>
<comment type="pathway">
    <text evidence="1">Mycotoxin biosynthesis.</text>
</comment>
<dbReference type="GO" id="GO:0004312">
    <property type="term" value="F:fatty acid synthase activity"/>
    <property type="evidence" value="ECO:0007669"/>
    <property type="project" value="TreeGrafter"/>
</dbReference>
<dbReference type="InterPro" id="IPR032821">
    <property type="entry name" value="PKS_assoc"/>
</dbReference>
<dbReference type="GO" id="GO:0031177">
    <property type="term" value="F:phosphopantetheine binding"/>
    <property type="evidence" value="ECO:0007669"/>
    <property type="project" value="InterPro"/>
</dbReference>
<dbReference type="SMART" id="SM00822">
    <property type="entry name" value="PKS_KR"/>
    <property type="match status" value="1"/>
</dbReference>
<dbReference type="InterPro" id="IPR009081">
    <property type="entry name" value="PP-bd_ACP"/>
</dbReference>